<dbReference type="CDD" id="cd16378">
    <property type="entry name" value="CcmH_N"/>
    <property type="match status" value="1"/>
</dbReference>
<dbReference type="GO" id="GO:0005886">
    <property type="term" value="C:plasma membrane"/>
    <property type="evidence" value="ECO:0007669"/>
    <property type="project" value="TreeGrafter"/>
</dbReference>
<protein>
    <recommendedName>
        <fullName evidence="7">Cytochrome c-type biogenesis protein</fullName>
    </recommendedName>
</protein>
<comment type="function">
    <text evidence="7">Possible subunit of a heme lyase.</text>
</comment>
<dbReference type="PANTHER" id="PTHR47870:SF1">
    <property type="entry name" value="CYTOCHROME C-TYPE BIOGENESIS PROTEIN CCMH"/>
    <property type="match status" value="1"/>
</dbReference>
<comment type="caution">
    <text evidence="9">The sequence shown here is derived from an EMBL/GenBank/DDBJ whole genome shotgun (WGS) entry which is preliminary data.</text>
</comment>
<organism evidence="9 10">
    <name type="scientific">Aquipseudomonas guryensis</name>
    <dbReference type="NCBI Taxonomy" id="2759165"/>
    <lineage>
        <taxon>Bacteria</taxon>
        <taxon>Pseudomonadati</taxon>
        <taxon>Pseudomonadota</taxon>
        <taxon>Gammaproteobacteria</taxon>
        <taxon>Pseudomonadales</taxon>
        <taxon>Pseudomonadaceae</taxon>
        <taxon>Aquipseudomonas</taxon>
    </lineage>
</organism>
<dbReference type="Gene3D" id="1.10.8.640">
    <property type="entry name" value="Cytochrome C biogenesis protein"/>
    <property type="match status" value="1"/>
</dbReference>
<keyword evidence="7" id="KW-0472">Membrane</keyword>
<dbReference type="GO" id="GO:0017004">
    <property type="term" value="P:cytochrome complex assembly"/>
    <property type="evidence" value="ECO:0007669"/>
    <property type="project" value="UniProtKB-KW"/>
</dbReference>
<dbReference type="RefSeq" id="WP_182833680.1">
    <property type="nucleotide sequence ID" value="NZ_JACJFN010000002.1"/>
</dbReference>
<evidence type="ECO:0000256" key="4">
    <source>
        <dbReference type="ARBA" id="ARBA00022729"/>
    </source>
</evidence>
<sequence>MKRLLIACLLGLSLVGMSWAAIDTYQFKDEAERERFRTLTAELRCPKCQNQNIADSNAPIATDLRREIFRMLEEGKSNAEIVDFLVLRYGDFVLYKPPVDTRTYLLWYGPFALLGLGVFGLGVLVLRRRKVENNPAQVALSTSENQRLDALLKQNSQDPK</sequence>
<evidence type="ECO:0000313" key="9">
    <source>
        <dbReference type="EMBL" id="MBB1519681.1"/>
    </source>
</evidence>
<reference evidence="9 10" key="1">
    <citation type="submission" date="2020-08" db="EMBL/GenBank/DDBJ databases">
        <authorList>
            <person name="Kim C.M."/>
        </authorList>
    </citation>
    <scope>NUCLEOTIDE SEQUENCE [LARGE SCALE GENOMIC DNA]</scope>
    <source>
        <strain evidence="9 10">SR9</strain>
    </source>
</reference>
<dbReference type="InterPro" id="IPR051263">
    <property type="entry name" value="C-type_cytochrome_biogenesis"/>
</dbReference>
<proteinExistence type="inferred from homology"/>
<gene>
    <name evidence="9" type="ORF">H3H45_10565</name>
</gene>
<dbReference type="Proteomes" id="UP000581189">
    <property type="component" value="Unassembled WGS sequence"/>
</dbReference>
<dbReference type="Pfam" id="PF03918">
    <property type="entry name" value="CcmH"/>
    <property type="match status" value="1"/>
</dbReference>
<evidence type="ECO:0000256" key="5">
    <source>
        <dbReference type="ARBA" id="ARBA00022748"/>
    </source>
</evidence>
<keyword evidence="3 7" id="KW-0479">Metal-binding</keyword>
<keyword evidence="5" id="KW-0201">Cytochrome c-type biogenesis</keyword>
<evidence type="ECO:0000313" key="10">
    <source>
        <dbReference type="Proteomes" id="UP000581189"/>
    </source>
</evidence>
<dbReference type="EMBL" id="JACJFN010000002">
    <property type="protein sequence ID" value="MBB1519681.1"/>
    <property type="molecule type" value="Genomic_DNA"/>
</dbReference>
<feature type="chain" id="PRO_5031599324" description="Cytochrome c-type biogenesis protein" evidence="7">
    <location>
        <begin position="21"/>
        <end position="160"/>
    </location>
</feature>
<accession>A0A7W4DBV0</accession>
<feature type="domain" description="CcmH/CycL/Ccl2/NrfF N-terminal" evidence="8">
    <location>
        <begin position="10"/>
        <end position="152"/>
    </location>
</feature>
<keyword evidence="7" id="KW-0812">Transmembrane</keyword>
<feature type="signal peptide" evidence="7">
    <location>
        <begin position="1"/>
        <end position="20"/>
    </location>
</feature>
<evidence type="ECO:0000256" key="2">
    <source>
        <dbReference type="ARBA" id="ARBA00022617"/>
    </source>
</evidence>
<dbReference type="InterPro" id="IPR005616">
    <property type="entry name" value="CcmH/CycL/Ccl2/NrfF_N"/>
</dbReference>
<evidence type="ECO:0000256" key="3">
    <source>
        <dbReference type="ARBA" id="ARBA00022723"/>
    </source>
</evidence>
<dbReference type="AlphaFoldDB" id="A0A7W4DBV0"/>
<keyword evidence="4 7" id="KW-0732">Signal</keyword>
<feature type="transmembrane region" description="Helical" evidence="7">
    <location>
        <begin position="105"/>
        <end position="126"/>
    </location>
</feature>
<dbReference type="FunFam" id="1.10.8.640:FF:000001">
    <property type="entry name" value="Cytochrome c-type biogenesis protein"/>
    <property type="match status" value="1"/>
</dbReference>
<keyword evidence="10" id="KW-1185">Reference proteome</keyword>
<keyword evidence="7" id="KW-1133">Transmembrane helix</keyword>
<comment type="similarity">
    <text evidence="1 7">Belongs to the CcmH/CycL/Ccl2/NrfF family.</text>
</comment>
<name>A0A7W4DBV0_9GAMM</name>
<evidence type="ECO:0000256" key="1">
    <source>
        <dbReference type="ARBA" id="ARBA00010342"/>
    </source>
</evidence>
<evidence type="ECO:0000256" key="6">
    <source>
        <dbReference type="ARBA" id="ARBA00023004"/>
    </source>
</evidence>
<keyword evidence="6 7" id="KW-0408">Iron</keyword>
<evidence type="ECO:0000259" key="8">
    <source>
        <dbReference type="Pfam" id="PF03918"/>
    </source>
</evidence>
<keyword evidence="2 7" id="KW-0349">Heme</keyword>
<dbReference type="GO" id="GO:0046872">
    <property type="term" value="F:metal ion binding"/>
    <property type="evidence" value="ECO:0007669"/>
    <property type="project" value="UniProtKB-KW"/>
</dbReference>
<evidence type="ECO:0000256" key="7">
    <source>
        <dbReference type="RuleBase" id="RU364112"/>
    </source>
</evidence>
<dbReference type="PANTHER" id="PTHR47870">
    <property type="entry name" value="CYTOCHROME C-TYPE BIOGENESIS PROTEIN CCMH"/>
    <property type="match status" value="1"/>
</dbReference>
<dbReference type="InterPro" id="IPR038297">
    <property type="entry name" value="CcmH/CycL/NrfF/Ccl2_sf"/>
</dbReference>